<dbReference type="KEGG" id="pgr:PGTG_20014"/>
<feature type="region of interest" description="Disordered" evidence="1">
    <location>
        <begin position="1"/>
        <end position="21"/>
    </location>
</feature>
<evidence type="ECO:0000313" key="4">
    <source>
        <dbReference type="Proteomes" id="UP000008783"/>
    </source>
</evidence>
<reference key="1">
    <citation type="submission" date="2007-01" db="EMBL/GenBank/DDBJ databases">
        <title>The Genome Sequence of Puccinia graminis f. sp. tritici Strain CRL 75-36-700-3.</title>
        <authorList>
            <consortium name="The Broad Institute Genome Sequencing Platform"/>
            <person name="Birren B."/>
            <person name="Lander E."/>
            <person name="Galagan J."/>
            <person name="Nusbaum C."/>
            <person name="Devon K."/>
            <person name="Cuomo C."/>
            <person name="Jaffe D."/>
            <person name="Butler J."/>
            <person name="Alvarez P."/>
            <person name="Gnerre S."/>
            <person name="Grabherr M."/>
            <person name="Mauceli E."/>
            <person name="Brockman W."/>
            <person name="Young S."/>
            <person name="LaButti K."/>
            <person name="Sykes S."/>
            <person name="DeCaprio D."/>
            <person name="Crawford M."/>
            <person name="Koehrsen M."/>
            <person name="Engels R."/>
            <person name="Montgomery P."/>
            <person name="Pearson M."/>
            <person name="Howarth C."/>
            <person name="Larson L."/>
            <person name="White J."/>
            <person name="Zeng Q."/>
            <person name="Kodira C."/>
            <person name="Yandava C."/>
            <person name="Alvarado L."/>
            <person name="O'Leary S."/>
            <person name="Szabo L."/>
            <person name="Dean R."/>
            <person name="Schein J."/>
        </authorList>
    </citation>
    <scope>NUCLEOTIDE SEQUENCE</scope>
    <source>
        <strain>CRL 75-36-700-3</strain>
    </source>
</reference>
<feature type="compositionally biased region" description="Acidic residues" evidence="1">
    <location>
        <begin position="173"/>
        <end position="183"/>
    </location>
</feature>
<sequence>MIQPNAPYPASRKEELSSSWPTPLEKKETICESKRLIEVCNQIQSNNWTTKKFMHAFLKNPHNEIVNRRRLWATTGLNSTMDLLKEIVHIIKKNEEGREMWSNFVLEEAIHIVEGQRPPRGNYPNGCFQSSRTVSPEYLSEESKRRDIEQLTKSHTPFLYDLLIGVLSNSDDVADEGDEDSTNEEPVNFSNTDCLPEADLEEARILQLEGIQYARLSNAQRKHHRSQSIASVVCGMISFARNRRHNGMQLRNGIEFVACGVTERVNNYLLYHGLSCSQRTAMQALKTLSVCAERKIRRSFSSKLANVVAPMVCIDNIDIEQRVHTHSVGHQSRMFHGTWGYIHIPSPLTLKALNPAELTLDRFTQALQQAPSLQIEPYMFLPTPESKAHYKLVWKSQIANVMHHYIAVPNKPSEAISLTPPPIDQIPATPPPTIHMIKLMDASDNSAEGIGQVLESIAQQAGMPADKFFSRLQVMDGDLGTCRLFNSLRALRTPSAYSQHNLHNVAFQLGAAHTLWNIAQAIFKAHFGDTSNSLDTGAWRLLDALGVPADKAFPKNDFGLMIKHMERVHEATILYGLKSIMNTTNEPMVEFNSSNPKPKISTTCWNAIIEKFYETYCTGKARHEANEHSDPKLHNILLRLHEFSTVIEANRAMKGGEIGRLMNVWKMWSVMGQSLKGLQNYSSYLPRMVIFLNEILPPALSKLFQHSILISPKGRDGHFMAKDHYLEKQNYWLKYFYNHTGVGTQIVSLRASQAGQKTA</sequence>
<dbReference type="GeneID" id="10535611"/>
<feature type="domain" description="DUF6589" evidence="2">
    <location>
        <begin position="377"/>
        <end position="744"/>
    </location>
</feature>
<dbReference type="AlphaFoldDB" id="E3LBS3"/>
<dbReference type="InParanoid" id="E3LBS3"/>
<reference evidence="4" key="2">
    <citation type="journal article" date="2011" name="Proc. Natl. Acad. Sci. U.S.A.">
        <title>Obligate biotrophy features unraveled by the genomic analysis of rust fungi.</title>
        <authorList>
            <person name="Duplessis S."/>
            <person name="Cuomo C.A."/>
            <person name="Lin Y.-C."/>
            <person name="Aerts A."/>
            <person name="Tisserant E."/>
            <person name="Veneault-Fourrey C."/>
            <person name="Joly D.L."/>
            <person name="Hacquard S."/>
            <person name="Amselem J."/>
            <person name="Cantarel B.L."/>
            <person name="Chiu R."/>
            <person name="Coutinho P.M."/>
            <person name="Feau N."/>
            <person name="Field M."/>
            <person name="Frey P."/>
            <person name="Gelhaye E."/>
            <person name="Goldberg J."/>
            <person name="Grabherr M.G."/>
            <person name="Kodira C.D."/>
            <person name="Kohler A."/>
            <person name="Kuees U."/>
            <person name="Lindquist E.A."/>
            <person name="Lucas S.M."/>
            <person name="Mago R."/>
            <person name="Mauceli E."/>
            <person name="Morin E."/>
            <person name="Murat C."/>
            <person name="Pangilinan J.L."/>
            <person name="Park R."/>
            <person name="Pearson M."/>
            <person name="Quesneville H."/>
            <person name="Rouhier N."/>
            <person name="Sakthikumar S."/>
            <person name="Salamov A.A."/>
            <person name="Schmutz J."/>
            <person name="Selles B."/>
            <person name="Shapiro H."/>
            <person name="Tanguay P."/>
            <person name="Tuskan G.A."/>
            <person name="Henrissat B."/>
            <person name="Van de Peer Y."/>
            <person name="Rouze P."/>
            <person name="Ellis J.G."/>
            <person name="Dodds P.N."/>
            <person name="Schein J.E."/>
            <person name="Zhong S."/>
            <person name="Hamelin R.C."/>
            <person name="Grigoriev I.V."/>
            <person name="Szabo L.J."/>
            <person name="Martin F."/>
        </authorList>
    </citation>
    <scope>NUCLEOTIDE SEQUENCE [LARGE SCALE GENOMIC DNA]</scope>
    <source>
        <strain evidence="4">CRL 75-36-700-3 / race SCCL</strain>
    </source>
</reference>
<dbReference type="VEuPathDB" id="FungiDB:PGTG_20014"/>
<protein>
    <recommendedName>
        <fullName evidence="2">DUF6589 domain-containing protein</fullName>
    </recommendedName>
</protein>
<gene>
    <name evidence="3" type="ORF">PGTG_20014</name>
</gene>
<proteinExistence type="predicted"/>
<dbReference type="InterPro" id="IPR046496">
    <property type="entry name" value="DUF6589"/>
</dbReference>
<keyword evidence="4" id="KW-1185">Reference proteome</keyword>
<dbReference type="Pfam" id="PF20231">
    <property type="entry name" value="DUF6589"/>
    <property type="match status" value="1"/>
</dbReference>
<organism evidence="3 4">
    <name type="scientific">Puccinia graminis f. sp. tritici (strain CRL 75-36-700-3 / race SCCL)</name>
    <name type="common">Black stem rust fungus</name>
    <dbReference type="NCBI Taxonomy" id="418459"/>
    <lineage>
        <taxon>Eukaryota</taxon>
        <taxon>Fungi</taxon>
        <taxon>Dikarya</taxon>
        <taxon>Basidiomycota</taxon>
        <taxon>Pucciniomycotina</taxon>
        <taxon>Pucciniomycetes</taxon>
        <taxon>Pucciniales</taxon>
        <taxon>Pucciniaceae</taxon>
        <taxon>Puccinia</taxon>
    </lineage>
</organism>
<dbReference type="EMBL" id="DS178425">
    <property type="protein sequence ID" value="EFP93998.2"/>
    <property type="molecule type" value="Genomic_DNA"/>
</dbReference>
<feature type="region of interest" description="Disordered" evidence="1">
    <location>
        <begin position="173"/>
        <end position="192"/>
    </location>
</feature>
<dbReference type="RefSeq" id="XP_003338417.2">
    <property type="nucleotide sequence ID" value="XM_003338369.2"/>
</dbReference>
<dbReference type="HOGENOM" id="CLU_009176_0_0_1"/>
<accession>E3LBS3</accession>
<dbReference type="OrthoDB" id="2501184at2759"/>
<evidence type="ECO:0000256" key="1">
    <source>
        <dbReference type="SAM" id="MobiDB-lite"/>
    </source>
</evidence>
<name>E3LBS3_PUCGT</name>
<evidence type="ECO:0000313" key="3">
    <source>
        <dbReference type="EMBL" id="EFP93998.2"/>
    </source>
</evidence>
<evidence type="ECO:0000259" key="2">
    <source>
        <dbReference type="Pfam" id="PF20231"/>
    </source>
</evidence>
<dbReference type="Proteomes" id="UP000008783">
    <property type="component" value="Unassembled WGS sequence"/>
</dbReference>